<dbReference type="RefSeq" id="WP_165866031.1">
    <property type="nucleotide sequence ID" value="NZ_UPPP01000083.1"/>
</dbReference>
<reference evidence="1 2" key="1">
    <citation type="submission" date="2018-06" db="EMBL/GenBank/DDBJ databases">
        <authorList>
            <person name="Strepis N."/>
        </authorList>
    </citation>
    <scope>NUCLEOTIDE SEQUENCE [LARGE SCALE GENOMIC DNA]</scope>
    <source>
        <strain evidence="1">LUCI</strain>
    </source>
</reference>
<keyword evidence="2" id="KW-1185">Reference proteome</keyword>
<evidence type="ECO:0000313" key="2">
    <source>
        <dbReference type="Proteomes" id="UP000277811"/>
    </source>
</evidence>
<dbReference type="AlphaFoldDB" id="A0A498RAX3"/>
<name>A0A498RAX3_9FIRM</name>
<accession>A0A498RAX3</accession>
<gene>
    <name evidence="1" type="ORF">LUCI_3410</name>
</gene>
<sequence length="52" mass="5985">MPTYHIIINGQPTEDLVTGDTYIDAYFSASEKVPNDYKKDFKLVKVEEESED</sequence>
<dbReference type="Proteomes" id="UP000277811">
    <property type="component" value="Unassembled WGS sequence"/>
</dbReference>
<organism evidence="1 2">
    <name type="scientific">Lucifera butyrica</name>
    <dbReference type="NCBI Taxonomy" id="1351585"/>
    <lineage>
        <taxon>Bacteria</taxon>
        <taxon>Bacillati</taxon>
        <taxon>Bacillota</taxon>
        <taxon>Negativicutes</taxon>
        <taxon>Veillonellales</taxon>
        <taxon>Veillonellaceae</taxon>
        <taxon>Lucifera</taxon>
    </lineage>
</organism>
<protein>
    <submittedName>
        <fullName evidence="1">Uncharacterized protein</fullName>
    </submittedName>
</protein>
<dbReference type="EMBL" id="UPPP01000083">
    <property type="protein sequence ID" value="VBB08145.1"/>
    <property type="molecule type" value="Genomic_DNA"/>
</dbReference>
<proteinExistence type="predicted"/>
<evidence type="ECO:0000313" key="1">
    <source>
        <dbReference type="EMBL" id="VBB08145.1"/>
    </source>
</evidence>